<protein>
    <submittedName>
        <fullName evidence="1">Uncharacterized protein</fullName>
    </submittedName>
</protein>
<evidence type="ECO:0000313" key="1">
    <source>
        <dbReference type="EMBL" id="CAI8618679.1"/>
    </source>
</evidence>
<dbReference type="AlphaFoldDB" id="A0AAV1B7U5"/>
<keyword evidence="2" id="KW-1185">Reference proteome</keyword>
<proteinExistence type="predicted"/>
<reference evidence="1 2" key="1">
    <citation type="submission" date="2023-01" db="EMBL/GenBank/DDBJ databases">
        <authorList>
            <person name="Kreplak J."/>
        </authorList>
    </citation>
    <scope>NUCLEOTIDE SEQUENCE [LARGE SCALE GENOMIC DNA]</scope>
</reference>
<dbReference type="EMBL" id="OX451741">
    <property type="protein sequence ID" value="CAI8618679.1"/>
    <property type="molecule type" value="Genomic_DNA"/>
</dbReference>
<sequence length="157" mass="17829">MDGSRVTQSLDSLWFYTNVFTAATHEPAVPCLTSPFSSSIQESNATLCAACSPSEVEEEVMRKSAKKERRKRRKKMVAIVKQQNEMPPLEEDVAMKQLLKLWAYAVASHVERASSRHTLSYHHRWSAIARFKRFQSKVTLGIVSLDLKEAIPIITLH</sequence>
<name>A0AAV1B7U5_VICFA</name>
<dbReference type="Proteomes" id="UP001157006">
    <property type="component" value="Chromosome 6"/>
</dbReference>
<organism evidence="1 2">
    <name type="scientific">Vicia faba</name>
    <name type="common">Broad bean</name>
    <name type="synonym">Faba vulgaris</name>
    <dbReference type="NCBI Taxonomy" id="3906"/>
    <lineage>
        <taxon>Eukaryota</taxon>
        <taxon>Viridiplantae</taxon>
        <taxon>Streptophyta</taxon>
        <taxon>Embryophyta</taxon>
        <taxon>Tracheophyta</taxon>
        <taxon>Spermatophyta</taxon>
        <taxon>Magnoliopsida</taxon>
        <taxon>eudicotyledons</taxon>
        <taxon>Gunneridae</taxon>
        <taxon>Pentapetalae</taxon>
        <taxon>rosids</taxon>
        <taxon>fabids</taxon>
        <taxon>Fabales</taxon>
        <taxon>Fabaceae</taxon>
        <taxon>Papilionoideae</taxon>
        <taxon>50 kb inversion clade</taxon>
        <taxon>NPAAA clade</taxon>
        <taxon>Hologalegina</taxon>
        <taxon>IRL clade</taxon>
        <taxon>Fabeae</taxon>
        <taxon>Vicia</taxon>
    </lineage>
</organism>
<accession>A0AAV1B7U5</accession>
<evidence type="ECO:0000313" key="2">
    <source>
        <dbReference type="Proteomes" id="UP001157006"/>
    </source>
</evidence>
<gene>
    <name evidence="1" type="ORF">VFH_VI134320</name>
</gene>